<evidence type="ECO:0000313" key="2">
    <source>
        <dbReference type="Proteomes" id="UP000262142"/>
    </source>
</evidence>
<dbReference type="Proteomes" id="UP000262142">
    <property type="component" value="Unassembled WGS sequence"/>
</dbReference>
<name>A0A383U2Z3_9FLAO</name>
<dbReference type="AlphaFoldDB" id="A0A383U2Z3"/>
<dbReference type="EMBL" id="UNSC01000007">
    <property type="protein sequence ID" value="SZD73910.1"/>
    <property type="molecule type" value="Genomic_DNA"/>
</dbReference>
<reference evidence="1 2" key="1">
    <citation type="submission" date="2018-09" db="EMBL/GenBank/DDBJ databases">
        <authorList>
            <consortium name="Pathogen Informatics"/>
        </authorList>
    </citation>
    <scope>NUCLEOTIDE SEQUENCE [LARGE SCALE GENOMIC DNA]</scope>
    <source>
        <strain evidence="1 2">OH-22767</strain>
    </source>
</reference>
<protein>
    <submittedName>
        <fullName evidence="1">Uncharacterized protein</fullName>
    </submittedName>
</protein>
<accession>A0A383U2Z3</accession>
<dbReference type="RefSeq" id="WP_262512703.1">
    <property type="nucleotide sequence ID" value="NZ_OX579588.1"/>
</dbReference>
<evidence type="ECO:0000313" key="1">
    <source>
        <dbReference type="EMBL" id="SZD73910.1"/>
    </source>
</evidence>
<organism evidence="1 2">
    <name type="scientific">Candidatus Ornithobacterium hominis</name>
    <dbReference type="NCBI Taxonomy" id="2497989"/>
    <lineage>
        <taxon>Bacteria</taxon>
        <taxon>Pseudomonadati</taxon>
        <taxon>Bacteroidota</taxon>
        <taxon>Flavobacteriia</taxon>
        <taxon>Flavobacteriales</taxon>
        <taxon>Weeksellaceae</taxon>
        <taxon>Ornithobacterium</taxon>
    </lineage>
</organism>
<keyword evidence="2" id="KW-1185">Reference proteome</keyword>
<proteinExistence type="predicted"/>
<gene>
    <name evidence="1" type="ORF">SAMEA104719789_01363</name>
</gene>
<sequence>MKVAHLQLEELSSMELLVIEGGKKNPIIDHISRFFKGFMDGLLN</sequence>